<dbReference type="Gene3D" id="1.20.140.10">
    <property type="entry name" value="Butyryl-CoA Dehydrogenase, subunit A, domain 3"/>
    <property type="match status" value="1"/>
</dbReference>
<dbReference type="RefSeq" id="WP_381446754.1">
    <property type="nucleotide sequence ID" value="NZ_JBHSNP010000028.1"/>
</dbReference>
<dbReference type="CDD" id="cd00567">
    <property type="entry name" value="ACAD"/>
    <property type="match status" value="1"/>
</dbReference>
<comment type="similarity">
    <text evidence="2 6">Belongs to the acyl-CoA dehydrogenase family.</text>
</comment>
<dbReference type="InterPro" id="IPR037069">
    <property type="entry name" value="AcylCoA_DH/ox_N_sf"/>
</dbReference>
<accession>A0ABW0U3F1</accession>
<gene>
    <name evidence="9" type="ORF">ACFPTP_15855</name>
</gene>
<dbReference type="Pfam" id="PF02770">
    <property type="entry name" value="Acyl-CoA_dh_M"/>
    <property type="match status" value="1"/>
</dbReference>
<name>A0ABW0U3F1_9BACL</name>
<evidence type="ECO:0000256" key="6">
    <source>
        <dbReference type="RuleBase" id="RU362125"/>
    </source>
</evidence>
<dbReference type="PANTHER" id="PTHR48083:SF2">
    <property type="entry name" value="MEDIUM-CHAIN SPECIFIC ACYL-COA DEHYDROGENASE, MITOCHONDRIAL"/>
    <property type="match status" value="1"/>
</dbReference>
<reference evidence="10" key="1">
    <citation type="journal article" date="2019" name="Int. J. Syst. Evol. Microbiol.">
        <title>The Global Catalogue of Microorganisms (GCM) 10K type strain sequencing project: providing services to taxonomists for standard genome sequencing and annotation.</title>
        <authorList>
            <consortium name="The Broad Institute Genomics Platform"/>
            <consortium name="The Broad Institute Genome Sequencing Center for Infectious Disease"/>
            <person name="Wu L."/>
            <person name="Ma J."/>
        </authorList>
    </citation>
    <scope>NUCLEOTIDE SEQUENCE [LARGE SCALE GENOMIC DNA]</scope>
    <source>
        <strain evidence="10">KACC 11299</strain>
    </source>
</reference>
<keyword evidence="10" id="KW-1185">Reference proteome</keyword>
<dbReference type="Gene3D" id="1.10.540.10">
    <property type="entry name" value="Acyl-CoA dehydrogenase/oxidase, N-terminal domain"/>
    <property type="match status" value="1"/>
</dbReference>
<keyword evidence="3 6" id="KW-0285">Flavoprotein</keyword>
<comment type="cofactor">
    <cofactor evidence="1 6">
        <name>FAD</name>
        <dbReference type="ChEBI" id="CHEBI:57692"/>
    </cofactor>
</comment>
<feature type="domain" description="Acyl-CoA oxidase/dehydrogenase middle" evidence="8">
    <location>
        <begin position="146"/>
        <end position="243"/>
    </location>
</feature>
<evidence type="ECO:0000256" key="1">
    <source>
        <dbReference type="ARBA" id="ARBA00001974"/>
    </source>
</evidence>
<organism evidence="9 10">
    <name type="scientific">Sporosarcina koreensis</name>
    <dbReference type="NCBI Taxonomy" id="334735"/>
    <lineage>
        <taxon>Bacteria</taxon>
        <taxon>Bacillati</taxon>
        <taxon>Bacillota</taxon>
        <taxon>Bacilli</taxon>
        <taxon>Bacillales</taxon>
        <taxon>Caryophanaceae</taxon>
        <taxon>Sporosarcina</taxon>
    </lineage>
</organism>
<dbReference type="Pfam" id="PF00441">
    <property type="entry name" value="Acyl-CoA_dh_1"/>
    <property type="match status" value="1"/>
</dbReference>
<dbReference type="InterPro" id="IPR036250">
    <property type="entry name" value="AcylCo_DH-like_C"/>
</dbReference>
<proteinExistence type="inferred from homology"/>
<dbReference type="EMBL" id="JBHSNP010000028">
    <property type="protein sequence ID" value="MFC5604710.1"/>
    <property type="molecule type" value="Genomic_DNA"/>
</dbReference>
<evidence type="ECO:0000256" key="2">
    <source>
        <dbReference type="ARBA" id="ARBA00009347"/>
    </source>
</evidence>
<sequence>MDFAVDYEVKEVLAALHKFIEAEIVPLQVKYKRELENERYFYQEDGTYASEIQDAIKQVRMKSAEAGFYNMFGEAELGGSGDVFGPVSIAVIFEAISKKYGIDPFITEVFPRGLFTGGLTPVLLGLQEEVREEVLPEISSGEALLCFGLSEPDAGSDIWNMQTRAVQDGDYWVINGTKQWITNAHYAKYVMTFAITDLELVKARKGGISCFFVPIDGETVVPTSTIPSLGHLGSATAIIAFENARVHQKYIIGDLHQGFGKALHGVDLGRVVMAAQCVGVAQWALNIAVNYANERKTFGVTIGNHQVIQMMLAECAMDIYAGRNMLLNCAWKMENQPEIPIKEISMIKAFCTEMAQRVIDKCMQIHGGMGLTNELKLEKAWRWARMMRVPDGTTEIQKRTIAKKLLQGDLQF</sequence>
<evidence type="ECO:0000259" key="7">
    <source>
        <dbReference type="Pfam" id="PF00441"/>
    </source>
</evidence>
<feature type="domain" description="Acyl-CoA dehydrogenase/oxidase C-terminal" evidence="7">
    <location>
        <begin position="257"/>
        <end position="406"/>
    </location>
</feature>
<keyword evidence="5 6" id="KW-0560">Oxidoreductase</keyword>
<dbReference type="InterPro" id="IPR009075">
    <property type="entry name" value="AcylCo_DH/oxidase_C"/>
</dbReference>
<dbReference type="InterPro" id="IPR009100">
    <property type="entry name" value="AcylCoA_DH/oxidase_NM_dom_sf"/>
</dbReference>
<comment type="caution">
    <text evidence="9">The sequence shown here is derived from an EMBL/GenBank/DDBJ whole genome shotgun (WGS) entry which is preliminary data.</text>
</comment>
<evidence type="ECO:0000313" key="9">
    <source>
        <dbReference type="EMBL" id="MFC5604710.1"/>
    </source>
</evidence>
<dbReference type="GO" id="GO:0016491">
    <property type="term" value="F:oxidoreductase activity"/>
    <property type="evidence" value="ECO:0007669"/>
    <property type="project" value="UniProtKB-KW"/>
</dbReference>
<dbReference type="PANTHER" id="PTHR48083">
    <property type="entry name" value="MEDIUM-CHAIN SPECIFIC ACYL-COA DEHYDROGENASE, MITOCHONDRIAL-RELATED"/>
    <property type="match status" value="1"/>
</dbReference>
<dbReference type="Proteomes" id="UP001596071">
    <property type="component" value="Unassembled WGS sequence"/>
</dbReference>
<dbReference type="Gene3D" id="2.40.110.10">
    <property type="entry name" value="Butyryl-CoA Dehydrogenase, subunit A, domain 2"/>
    <property type="match status" value="1"/>
</dbReference>
<evidence type="ECO:0000256" key="5">
    <source>
        <dbReference type="ARBA" id="ARBA00023002"/>
    </source>
</evidence>
<evidence type="ECO:0000313" key="10">
    <source>
        <dbReference type="Proteomes" id="UP001596071"/>
    </source>
</evidence>
<evidence type="ECO:0000256" key="3">
    <source>
        <dbReference type="ARBA" id="ARBA00022630"/>
    </source>
</evidence>
<keyword evidence="4 6" id="KW-0274">FAD</keyword>
<evidence type="ECO:0000256" key="4">
    <source>
        <dbReference type="ARBA" id="ARBA00022827"/>
    </source>
</evidence>
<evidence type="ECO:0000259" key="8">
    <source>
        <dbReference type="Pfam" id="PF02770"/>
    </source>
</evidence>
<dbReference type="EC" id="1.-.-.-" evidence="9"/>
<protein>
    <submittedName>
        <fullName evidence="9">Acyl-CoA dehydrogenase family protein</fullName>
        <ecNumber evidence="9">1.-.-.-</ecNumber>
    </submittedName>
</protein>
<dbReference type="SUPFAM" id="SSF56645">
    <property type="entry name" value="Acyl-CoA dehydrogenase NM domain-like"/>
    <property type="match status" value="1"/>
</dbReference>
<dbReference type="InterPro" id="IPR046373">
    <property type="entry name" value="Acyl-CoA_Oxase/DH_mid-dom_sf"/>
</dbReference>
<dbReference type="SUPFAM" id="SSF47203">
    <property type="entry name" value="Acyl-CoA dehydrogenase C-terminal domain-like"/>
    <property type="match status" value="1"/>
</dbReference>
<dbReference type="InterPro" id="IPR050741">
    <property type="entry name" value="Acyl-CoA_dehydrogenase"/>
</dbReference>
<dbReference type="InterPro" id="IPR006091">
    <property type="entry name" value="Acyl-CoA_Oxase/DH_mid-dom"/>
</dbReference>